<name>A0A834GB38_RHOSS</name>
<dbReference type="EMBL" id="WJXA01000010">
    <property type="protein sequence ID" value="KAF7130330.1"/>
    <property type="molecule type" value="Genomic_DNA"/>
</dbReference>
<evidence type="ECO:0000259" key="2">
    <source>
        <dbReference type="PROSITE" id="PS50011"/>
    </source>
</evidence>
<dbReference type="GO" id="GO:0005524">
    <property type="term" value="F:ATP binding"/>
    <property type="evidence" value="ECO:0007669"/>
    <property type="project" value="UniProtKB-UniRule"/>
</dbReference>
<reference evidence="3" key="1">
    <citation type="submission" date="2019-11" db="EMBL/GenBank/DDBJ databases">
        <authorList>
            <person name="Liu Y."/>
            <person name="Hou J."/>
            <person name="Li T.-Q."/>
            <person name="Guan C.-H."/>
            <person name="Wu X."/>
            <person name="Wu H.-Z."/>
            <person name="Ling F."/>
            <person name="Zhang R."/>
            <person name="Shi X.-G."/>
            <person name="Ren J.-P."/>
            <person name="Chen E.-F."/>
            <person name="Sun J.-M."/>
        </authorList>
    </citation>
    <scope>NUCLEOTIDE SEQUENCE</scope>
    <source>
        <strain evidence="3">Adult_tree_wgs_1</strain>
        <tissue evidence="3">Leaves</tissue>
    </source>
</reference>
<feature type="domain" description="Protein kinase" evidence="2">
    <location>
        <begin position="174"/>
        <end position="220"/>
    </location>
</feature>
<feature type="binding site" evidence="1">
    <location>
        <position position="203"/>
    </location>
    <ligand>
        <name>ATP</name>
        <dbReference type="ChEBI" id="CHEBI:30616"/>
    </ligand>
</feature>
<comment type="caution">
    <text evidence="3">The sequence shown here is derived from an EMBL/GenBank/DDBJ whole genome shotgun (WGS) entry which is preliminary data.</text>
</comment>
<evidence type="ECO:0000313" key="4">
    <source>
        <dbReference type="Proteomes" id="UP000626092"/>
    </source>
</evidence>
<keyword evidence="1" id="KW-0547">Nucleotide-binding</keyword>
<dbReference type="Proteomes" id="UP000626092">
    <property type="component" value="Unassembled WGS sequence"/>
</dbReference>
<sequence length="220" mass="24950">MIKKIETEVGDQVVEDQNSYSLEMVDIKICVKEEPSVLQVDHVDLNNWVFLTRDDFTENNPSNIKEKEDRGKEEMFVDSSDELILSIGNWEALTPEIEESSEERDDSVKKDSPASNTELLADICQERTRDGEDGNGEVLEFKSHDLSVFNLTTSYPCIANYKDFGYDKDFDGLYTIGKLLGHGQFGYTYVATDKSSGDRVAVKRIEKNKMILPIAVEDVK</sequence>
<keyword evidence="4" id="KW-1185">Reference proteome</keyword>
<dbReference type="InterPro" id="IPR000719">
    <property type="entry name" value="Prot_kinase_dom"/>
</dbReference>
<dbReference type="InterPro" id="IPR011009">
    <property type="entry name" value="Kinase-like_dom_sf"/>
</dbReference>
<dbReference type="AlphaFoldDB" id="A0A834GB38"/>
<evidence type="ECO:0000256" key="1">
    <source>
        <dbReference type="PROSITE-ProRule" id="PRU10141"/>
    </source>
</evidence>
<organism evidence="3 4">
    <name type="scientific">Rhododendron simsii</name>
    <name type="common">Sims's rhododendron</name>
    <dbReference type="NCBI Taxonomy" id="118357"/>
    <lineage>
        <taxon>Eukaryota</taxon>
        <taxon>Viridiplantae</taxon>
        <taxon>Streptophyta</taxon>
        <taxon>Embryophyta</taxon>
        <taxon>Tracheophyta</taxon>
        <taxon>Spermatophyta</taxon>
        <taxon>Magnoliopsida</taxon>
        <taxon>eudicotyledons</taxon>
        <taxon>Gunneridae</taxon>
        <taxon>Pentapetalae</taxon>
        <taxon>asterids</taxon>
        <taxon>Ericales</taxon>
        <taxon>Ericaceae</taxon>
        <taxon>Ericoideae</taxon>
        <taxon>Rhodoreae</taxon>
        <taxon>Rhododendron</taxon>
    </lineage>
</organism>
<accession>A0A834GB38</accession>
<dbReference type="PROSITE" id="PS50011">
    <property type="entry name" value="PROTEIN_KINASE_DOM"/>
    <property type="match status" value="1"/>
</dbReference>
<protein>
    <recommendedName>
        <fullName evidence="2">Protein kinase domain-containing protein</fullName>
    </recommendedName>
</protein>
<gene>
    <name evidence="3" type="ORF">RHSIM_Rhsim10G0111600</name>
</gene>
<dbReference type="GO" id="GO:0004672">
    <property type="term" value="F:protein kinase activity"/>
    <property type="evidence" value="ECO:0007669"/>
    <property type="project" value="InterPro"/>
</dbReference>
<dbReference type="Gene3D" id="3.30.200.20">
    <property type="entry name" value="Phosphorylase Kinase, domain 1"/>
    <property type="match status" value="1"/>
</dbReference>
<proteinExistence type="predicted"/>
<keyword evidence="1" id="KW-0067">ATP-binding</keyword>
<dbReference type="OrthoDB" id="1737197at2759"/>
<dbReference type="InterPro" id="IPR017441">
    <property type="entry name" value="Protein_kinase_ATP_BS"/>
</dbReference>
<dbReference type="PROSITE" id="PS00107">
    <property type="entry name" value="PROTEIN_KINASE_ATP"/>
    <property type="match status" value="1"/>
</dbReference>
<dbReference type="SUPFAM" id="SSF56112">
    <property type="entry name" value="Protein kinase-like (PK-like)"/>
    <property type="match status" value="1"/>
</dbReference>
<evidence type="ECO:0000313" key="3">
    <source>
        <dbReference type="EMBL" id="KAF7130330.1"/>
    </source>
</evidence>